<proteinExistence type="predicted"/>
<name>A0ABQ1WMA5_9BACT</name>
<protein>
    <recommendedName>
        <fullName evidence="3">Lipocalin-like domain-containing protein</fullName>
    </recommendedName>
</protein>
<comment type="caution">
    <text evidence="1">The sequence shown here is derived from an EMBL/GenBank/DDBJ whole genome shotgun (WGS) entry which is preliminary data.</text>
</comment>
<keyword evidence="2" id="KW-1185">Reference proteome</keyword>
<evidence type="ECO:0000313" key="2">
    <source>
        <dbReference type="Proteomes" id="UP000601361"/>
    </source>
</evidence>
<dbReference type="EMBL" id="BMGS01000002">
    <property type="protein sequence ID" value="GGG37099.1"/>
    <property type="molecule type" value="Genomic_DNA"/>
</dbReference>
<dbReference type="Proteomes" id="UP000601361">
    <property type="component" value="Unassembled WGS sequence"/>
</dbReference>
<evidence type="ECO:0000313" key="1">
    <source>
        <dbReference type="EMBL" id="GGG37099.1"/>
    </source>
</evidence>
<gene>
    <name evidence="1" type="ORF">GCM10011378_11780</name>
</gene>
<reference evidence="2" key="1">
    <citation type="journal article" date="2019" name="Int. J. Syst. Evol. Microbiol.">
        <title>The Global Catalogue of Microorganisms (GCM) 10K type strain sequencing project: providing services to taxonomists for standard genome sequencing and annotation.</title>
        <authorList>
            <consortium name="The Broad Institute Genomics Platform"/>
            <consortium name="The Broad Institute Genome Sequencing Center for Infectious Disease"/>
            <person name="Wu L."/>
            <person name="Ma J."/>
        </authorList>
    </citation>
    <scope>NUCLEOTIDE SEQUENCE [LARGE SCALE GENOMIC DNA]</scope>
    <source>
        <strain evidence="2">CGMCC 1.12990</strain>
    </source>
</reference>
<accession>A0ABQ1WMA5</accession>
<organism evidence="1 2">
    <name type="scientific">Hymenobacter glacieicola</name>
    <dbReference type="NCBI Taxonomy" id="1562124"/>
    <lineage>
        <taxon>Bacteria</taxon>
        <taxon>Pseudomonadati</taxon>
        <taxon>Bacteroidota</taxon>
        <taxon>Cytophagia</taxon>
        <taxon>Cytophagales</taxon>
        <taxon>Hymenobacteraceae</taxon>
        <taxon>Hymenobacter</taxon>
    </lineage>
</organism>
<sequence length="122" mass="14070">MVSMSELLFDVNLQQLPDDFLTGDWHVANRVLNRTNPATTLARAERFHLEPGRVAIQAPGQQDVGNWQVQRDTLLNRPYLELNMEQEKTRALVTRLRRSRDGSSSQLSLYFQSGMEMQLTRP</sequence>
<evidence type="ECO:0008006" key="3">
    <source>
        <dbReference type="Google" id="ProtNLM"/>
    </source>
</evidence>